<evidence type="ECO:0000259" key="8">
    <source>
        <dbReference type="Pfam" id="PF03775"/>
    </source>
</evidence>
<dbReference type="InterPro" id="IPR016098">
    <property type="entry name" value="CAP/MinC_C"/>
</dbReference>
<evidence type="ECO:0000256" key="7">
    <source>
        <dbReference type="SAM" id="MobiDB-lite"/>
    </source>
</evidence>
<dbReference type="AlphaFoldDB" id="A0A1H9KY95"/>
<dbReference type="InterPro" id="IPR036145">
    <property type="entry name" value="MinC_C_sf"/>
</dbReference>
<evidence type="ECO:0000256" key="1">
    <source>
        <dbReference type="ARBA" id="ARBA00006291"/>
    </source>
</evidence>
<evidence type="ECO:0000256" key="5">
    <source>
        <dbReference type="ARBA" id="ARBA00025606"/>
    </source>
</evidence>
<keyword evidence="3 6" id="KW-0717">Septation</keyword>
<feature type="domain" description="Septum formation inhibitor MinC C-terminal" evidence="8">
    <location>
        <begin position="111"/>
        <end position="211"/>
    </location>
</feature>
<evidence type="ECO:0000256" key="2">
    <source>
        <dbReference type="ARBA" id="ARBA00022618"/>
    </source>
</evidence>
<dbReference type="InterPro" id="IPR013033">
    <property type="entry name" value="MinC"/>
</dbReference>
<keyword evidence="4 6" id="KW-0131">Cell cycle</keyword>
<keyword evidence="10" id="KW-1185">Reference proteome</keyword>
<comment type="function">
    <text evidence="5 6">Cell division inhibitor that blocks the formation of polar Z ring septums. Rapidly oscillates between the poles of the cell to destabilize FtsZ filaments that have formed before they mature into polar Z rings. Prevents FtsZ polymerization.</text>
</comment>
<name>A0A1H9KY95_9HYPH</name>
<accession>A0A1H9KY95</accession>
<dbReference type="GO" id="GO:0000917">
    <property type="term" value="P:division septum assembly"/>
    <property type="evidence" value="ECO:0007669"/>
    <property type="project" value="UniProtKB-KW"/>
</dbReference>
<organism evidence="9 10">
    <name type="scientific">Faunimonas pinastri</name>
    <dbReference type="NCBI Taxonomy" id="1855383"/>
    <lineage>
        <taxon>Bacteria</taxon>
        <taxon>Pseudomonadati</taxon>
        <taxon>Pseudomonadota</taxon>
        <taxon>Alphaproteobacteria</taxon>
        <taxon>Hyphomicrobiales</taxon>
        <taxon>Afifellaceae</taxon>
        <taxon>Faunimonas</taxon>
    </lineage>
</organism>
<dbReference type="STRING" id="1855383.SAMN05216548_110130"/>
<feature type="compositionally biased region" description="Pro residues" evidence="7">
    <location>
        <begin position="98"/>
        <end position="107"/>
    </location>
</feature>
<dbReference type="NCBIfam" id="TIGR01222">
    <property type="entry name" value="minC"/>
    <property type="match status" value="1"/>
</dbReference>
<proteinExistence type="inferred from homology"/>
<keyword evidence="2 6" id="KW-0132">Cell division</keyword>
<dbReference type="PANTHER" id="PTHR34108">
    <property type="entry name" value="SEPTUM SITE-DETERMINING PROTEIN MINC"/>
    <property type="match status" value="1"/>
</dbReference>
<dbReference type="Gene3D" id="2.160.20.70">
    <property type="match status" value="1"/>
</dbReference>
<dbReference type="GO" id="GO:0000902">
    <property type="term" value="P:cell morphogenesis"/>
    <property type="evidence" value="ECO:0007669"/>
    <property type="project" value="InterPro"/>
</dbReference>
<sequence length="215" mass="22798">MALVLAPEAPLEDWFTDLDVLAERSPGFFAGRPVILDVAAVTLEKAELTKLIADLSERNVRVMAIEGAEPQMLGLGLPPPLTSNRPDSEVEVPDLSPDEPPPPPPKPSTLFVETTVRSGQTVMHSHGDVTVLGAIGSGAEVISGGSIYTFGALRGRAIAGTTGDIDARIVCRKLEAELVSIDGFYKTADDMDSALRGRPVQIWLEGDAIKMAALD</sequence>
<comment type="subunit">
    <text evidence="6">Interacts with MinD and FtsZ.</text>
</comment>
<dbReference type="InterPro" id="IPR005526">
    <property type="entry name" value="Septum_form_inhib_MinC_C"/>
</dbReference>
<dbReference type="Proteomes" id="UP000199647">
    <property type="component" value="Unassembled WGS sequence"/>
</dbReference>
<dbReference type="PANTHER" id="PTHR34108:SF1">
    <property type="entry name" value="SEPTUM SITE-DETERMINING PROTEIN MINC"/>
    <property type="match status" value="1"/>
</dbReference>
<reference evidence="9 10" key="1">
    <citation type="submission" date="2016-10" db="EMBL/GenBank/DDBJ databases">
        <authorList>
            <person name="de Groot N.N."/>
        </authorList>
    </citation>
    <scope>NUCLEOTIDE SEQUENCE [LARGE SCALE GENOMIC DNA]</scope>
    <source>
        <strain evidence="9 10">A52C2</strain>
    </source>
</reference>
<dbReference type="SUPFAM" id="SSF63848">
    <property type="entry name" value="Cell-division inhibitor MinC, C-terminal domain"/>
    <property type="match status" value="1"/>
</dbReference>
<dbReference type="Pfam" id="PF03775">
    <property type="entry name" value="MinC_C"/>
    <property type="match status" value="1"/>
</dbReference>
<evidence type="ECO:0000313" key="9">
    <source>
        <dbReference type="EMBL" id="SER04174.1"/>
    </source>
</evidence>
<dbReference type="HAMAP" id="MF_00267">
    <property type="entry name" value="MinC"/>
    <property type="match status" value="1"/>
</dbReference>
<feature type="region of interest" description="Disordered" evidence="7">
    <location>
        <begin position="73"/>
        <end position="108"/>
    </location>
</feature>
<dbReference type="Gene3D" id="3.30.70.260">
    <property type="match status" value="1"/>
</dbReference>
<evidence type="ECO:0000313" key="10">
    <source>
        <dbReference type="Proteomes" id="UP000199647"/>
    </source>
</evidence>
<evidence type="ECO:0000256" key="6">
    <source>
        <dbReference type="HAMAP-Rule" id="MF_00267"/>
    </source>
</evidence>
<dbReference type="GO" id="GO:1901891">
    <property type="term" value="P:regulation of cell septum assembly"/>
    <property type="evidence" value="ECO:0007669"/>
    <property type="project" value="InterPro"/>
</dbReference>
<evidence type="ECO:0000256" key="4">
    <source>
        <dbReference type="ARBA" id="ARBA00023306"/>
    </source>
</evidence>
<protein>
    <recommendedName>
        <fullName evidence="6">Probable septum site-determining protein MinC</fullName>
    </recommendedName>
</protein>
<gene>
    <name evidence="6" type="primary">minC</name>
    <name evidence="9" type="ORF">SAMN05216548_110130</name>
</gene>
<evidence type="ECO:0000256" key="3">
    <source>
        <dbReference type="ARBA" id="ARBA00023210"/>
    </source>
</evidence>
<dbReference type="EMBL" id="FOFG01000010">
    <property type="protein sequence ID" value="SER04174.1"/>
    <property type="molecule type" value="Genomic_DNA"/>
</dbReference>
<comment type="similarity">
    <text evidence="1 6">Belongs to the MinC family.</text>
</comment>